<feature type="transmembrane region" description="Helical" evidence="2">
    <location>
        <begin position="654"/>
        <end position="682"/>
    </location>
</feature>
<dbReference type="InterPro" id="IPR021878">
    <property type="entry name" value="TgpA_N"/>
</dbReference>
<evidence type="ECO:0000313" key="5">
    <source>
        <dbReference type="EMBL" id="GAA1982299.1"/>
    </source>
</evidence>
<feature type="transmembrane region" description="Helical" evidence="2">
    <location>
        <begin position="7"/>
        <end position="25"/>
    </location>
</feature>
<dbReference type="EMBL" id="BAAAOH010000001">
    <property type="protein sequence ID" value="GAA1982299.1"/>
    <property type="molecule type" value="Genomic_DNA"/>
</dbReference>
<proteinExistence type="predicted"/>
<keyword evidence="6" id="KW-1185">Reference proteome</keyword>
<evidence type="ECO:0000256" key="2">
    <source>
        <dbReference type="SAM" id="Phobius"/>
    </source>
</evidence>
<sequence>MVVPRVVVGSVFAAVVVITAAVAAWPIYRSWAFVLLVIVGTVAAAAIATAAWRRRWGGWRIAAALAGAFLVLGVPLAVPSRLGAPTDVVRGLGELAMGTVLAWKDLVTVDLPIGSYRNLLVPALVVFLVGTCVLLLLSWREDGIAYAAAPVAIGMVSFGLFFGRTTVSSSWGIGPLALYAPVETLLGLAALLASLVWLAWRSHDERFRALRRAAASSGVRVSRRRSAADRRRAALGAGMVAVALVVVVAVVPAAARGAQRDVLRSAIGPEIELAAAVSPLAEYRALFANARADQTLFTVTSDGVLPERVRLATLDSYDGEVYRSGGSGAVDAGRFVRVPSVLDTGTGTQIEADVTVQELDDIWMPTAGQLASIDFAGPRAASLADRFYYSTAAAAGVQTAGGGLEPGDSYVVRGVERPALDLSTLEAPGGVSEGVAAPDSLRAWVDKHVSGSGGAALAGLVSLLRERGYLSHGLSDDSSPEWMKSLPDYRFQPSASGHSLARIDSLFSRLLKRESDPRAAASGNYVAAIGDDEQFAVAVALIARELGFPSRVVMGARLASTEPDLPTCDGGVCRAQDLAVWTEVQSSDGEWVAVDVTPQYEQSPSLQVTEQRDPENVTEVRPDPVEEVVPPDPVQEDTAADDTPRQTSGLDLAWLWPVLRISAAALLVALLVCGPFLIVIGAKAARRRARRQEGTPAAQIAGGWDEYVDAAADAGLDAPRAYTRGELAQAFATPSGPELAVTADRAVFSGAAPAADEADAYWSLVDAERRRFARASGGWHRFAATVSLRSFIRHLAPAAGARKRIAERGKRQAAEPVRLTP</sequence>
<dbReference type="InterPro" id="IPR038765">
    <property type="entry name" value="Papain-like_cys_pep_sf"/>
</dbReference>
<reference evidence="5 6" key="1">
    <citation type="journal article" date="2019" name="Int. J. Syst. Evol. Microbiol.">
        <title>The Global Catalogue of Microorganisms (GCM) 10K type strain sequencing project: providing services to taxonomists for standard genome sequencing and annotation.</title>
        <authorList>
            <consortium name="The Broad Institute Genomics Platform"/>
            <consortium name="The Broad Institute Genome Sequencing Center for Infectious Disease"/>
            <person name="Wu L."/>
            <person name="Ma J."/>
        </authorList>
    </citation>
    <scope>NUCLEOTIDE SEQUENCE [LARGE SCALE GENOMIC DNA]</scope>
    <source>
        <strain evidence="5 6">JCM 14902</strain>
    </source>
</reference>
<feature type="transmembrane region" description="Helical" evidence="2">
    <location>
        <begin position="176"/>
        <end position="200"/>
    </location>
</feature>
<evidence type="ECO:0008006" key="7">
    <source>
        <dbReference type="Google" id="ProtNLM"/>
    </source>
</evidence>
<evidence type="ECO:0000313" key="6">
    <source>
        <dbReference type="Proteomes" id="UP001500326"/>
    </source>
</evidence>
<dbReference type="InterPro" id="IPR002931">
    <property type="entry name" value="Transglutaminase-like"/>
</dbReference>
<accession>A0ABN2S985</accession>
<dbReference type="Pfam" id="PF11992">
    <property type="entry name" value="TgpA_N"/>
    <property type="match status" value="1"/>
</dbReference>
<evidence type="ECO:0000256" key="1">
    <source>
        <dbReference type="SAM" id="MobiDB-lite"/>
    </source>
</evidence>
<gene>
    <name evidence="5" type="ORF">GCM10009777_15060</name>
</gene>
<feature type="transmembrane region" description="Helical" evidence="2">
    <location>
        <begin position="119"/>
        <end position="137"/>
    </location>
</feature>
<keyword evidence="2" id="KW-1133">Transmembrane helix</keyword>
<feature type="compositionally biased region" description="Basic and acidic residues" evidence="1">
    <location>
        <begin position="610"/>
        <end position="624"/>
    </location>
</feature>
<comment type="caution">
    <text evidence="5">The sequence shown here is derived from an EMBL/GenBank/DDBJ whole genome shotgun (WGS) entry which is preliminary data.</text>
</comment>
<feature type="transmembrane region" description="Helical" evidence="2">
    <location>
        <begin position="144"/>
        <end position="164"/>
    </location>
</feature>
<feature type="transmembrane region" description="Helical" evidence="2">
    <location>
        <begin position="59"/>
        <end position="78"/>
    </location>
</feature>
<feature type="domain" description="Transglutaminase-like" evidence="3">
    <location>
        <begin position="525"/>
        <end position="595"/>
    </location>
</feature>
<keyword evidence="2" id="KW-0812">Transmembrane</keyword>
<dbReference type="Proteomes" id="UP001500326">
    <property type="component" value="Unassembled WGS sequence"/>
</dbReference>
<dbReference type="SUPFAM" id="SSF54001">
    <property type="entry name" value="Cysteine proteinases"/>
    <property type="match status" value="1"/>
</dbReference>
<feature type="transmembrane region" description="Helical" evidence="2">
    <location>
        <begin position="31"/>
        <end position="52"/>
    </location>
</feature>
<evidence type="ECO:0000259" key="3">
    <source>
        <dbReference type="Pfam" id="PF01841"/>
    </source>
</evidence>
<keyword evidence="2" id="KW-0472">Membrane</keyword>
<protein>
    <recommendedName>
        <fullName evidence="7">Transglutaminase</fullName>
    </recommendedName>
</protein>
<evidence type="ECO:0000259" key="4">
    <source>
        <dbReference type="Pfam" id="PF11992"/>
    </source>
</evidence>
<organism evidence="5 6">
    <name type="scientific">Microbacterium pumilum</name>
    <dbReference type="NCBI Taxonomy" id="344165"/>
    <lineage>
        <taxon>Bacteria</taxon>
        <taxon>Bacillati</taxon>
        <taxon>Actinomycetota</taxon>
        <taxon>Actinomycetes</taxon>
        <taxon>Micrococcales</taxon>
        <taxon>Microbacteriaceae</taxon>
        <taxon>Microbacterium</taxon>
    </lineage>
</organism>
<feature type="region of interest" description="Disordered" evidence="1">
    <location>
        <begin position="602"/>
        <end position="646"/>
    </location>
</feature>
<feature type="domain" description="Protein-glutamine gamma-glutamyltransferase TgpA N-terminal" evidence="4">
    <location>
        <begin position="16"/>
        <end position="377"/>
    </location>
</feature>
<dbReference type="Pfam" id="PF01841">
    <property type="entry name" value="Transglut_core"/>
    <property type="match status" value="1"/>
</dbReference>
<dbReference type="Gene3D" id="3.10.620.30">
    <property type="match status" value="1"/>
</dbReference>
<feature type="transmembrane region" description="Helical" evidence="2">
    <location>
        <begin position="233"/>
        <end position="255"/>
    </location>
</feature>
<name>A0ABN2S985_9MICO</name>